<dbReference type="AlphaFoldDB" id="A0A5B7I8F4"/>
<feature type="compositionally biased region" description="Low complexity" evidence="1">
    <location>
        <begin position="44"/>
        <end position="54"/>
    </location>
</feature>
<evidence type="ECO:0000256" key="1">
    <source>
        <dbReference type="SAM" id="MobiDB-lite"/>
    </source>
</evidence>
<reference evidence="2 3" key="1">
    <citation type="submission" date="2019-05" db="EMBL/GenBank/DDBJ databases">
        <title>Another draft genome of Portunus trituberculatus and its Hox gene families provides insights of decapod evolution.</title>
        <authorList>
            <person name="Jeong J.-H."/>
            <person name="Song I."/>
            <person name="Kim S."/>
            <person name="Choi T."/>
            <person name="Kim D."/>
            <person name="Ryu S."/>
            <person name="Kim W."/>
        </authorList>
    </citation>
    <scope>NUCLEOTIDE SEQUENCE [LARGE SCALE GENOMIC DNA]</scope>
    <source>
        <tissue evidence="2">Muscle</tissue>
    </source>
</reference>
<proteinExistence type="predicted"/>
<feature type="compositionally biased region" description="Polar residues" evidence="1">
    <location>
        <begin position="1"/>
        <end position="16"/>
    </location>
</feature>
<dbReference type="Proteomes" id="UP000324222">
    <property type="component" value="Unassembled WGS sequence"/>
</dbReference>
<sequence>MARARSTNLPSHQQPTLGPGRPQVLVSLLYEARSRPGIWRRTKPSASVSAAAPPGSGGGSGGGARAPREIRRLAEAQVCVICASRRLD</sequence>
<organism evidence="2 3">
    <name type="scientific">Portunus trituberculatus</name>
    <name type="common">Swimming crab</name>
    <name type="synonym">Neptunus trituberculatus</name>
    <dbReference type="NCBI Taxonomy" id="210409"/>
    <lineage>
        <taxon>Eukaryota</taxon>
        <taxon>Metazoa</taxon>
        <taxon>Ecdysozoa</taxon>
        <taxon>Arthropoda</taxon>
        <taxon>Crustacea</taxon>
        <taxon>Multicrustacea</taxon>
        <taxon>Malacostraca</taxon>
        <taxon>Eumalacostraca</taxon>
        <taxon>Eucarida</taxon>
        <taxon>Decapoda</taxon>
        <taxon>Pleocyemata</taxon>
        <taxon>Brachyura</taxon>
        <taxon>Eubrachyura</taxon>
        <taxon>Portunoidea</taxon>
        <taxon>Portunidae</taxon>
        <taxon>Portuninae</taxon>
        <taxon>Portunus</taxon>
    </lineage>
</organism>
<protein>
    <submittedName>
        <fullName evidence="2">Uncharacterized protein</fullName>
    </submittedName>
</protein>
<keyword evidence="3" id="KW-1185">Reference proteome</keyword>
<evidence type="ECO:0000313" key="2">
    <source>
        <dbReference type="EMBL" id="MPC78583.1"/>
    </source>
</evidence>
<dbReference type="EMBL" id="VSRR010048804">
    <property type="protein sequence ID" value="MPC78583.1"/>
    <property type="molecule type" value="Genomic_DNA"/>
</dbReference>
<evidence type="ECO:0000313" key="3">
    <source>
        <dbReference type="Proteomes" id="UP000324222"/>
    </source>
</evidence>
<comment type="caution">
    <text evidence="2">The sequence shown here is derived from an EMBL/GenBank/DDBJ whole genome shotgun (WGS) entry which is preliminary data.</text>
</comment>
<feature type="compositionally biased region" description="Gly residues" evidence="1">
    <location>
        <begin position="55"/>
        <end position="64"/>
    </location>
</feature>
<feature type="region of interest" description="Disordered" evidence="1">
    <location>
        <begin position="40"/>
        <end position="66"/>
    </location>
</feature>
<accession>A0A5B7I8F4</accession>
<name>A0A5B7I8F4_PORTR</name>
<gene>
    <name evidence="2" type="ORF">E2C01_073074</name>
</gene>
<feature type="region of interest" description="Disordered" evidence="1">
    <location>
        <begin position="1"/>
        <end position="22"/>
    </location>
</feature>